<dbReference type="EMBL" id="BA000039">
    <property type="protein sequence ID" value="BAC09715.1"/>
    <property type="molecule type" value="Genomic_DNA"/>
</dbReference>
<dbReference type="KEGG" id="tel:tll2163"/>
<dbReference type="Proteomes" id="UP000000440">
    <property type="component" value="Chromosome"/>
</dbReference>
<evidence type="ECO:0000313" key="2">
    <source>
        <dbReference type="EMBL" id="BAC09715.1"/>
    </source>
</evidence>
<dbReference type="eggNOG" id="COG0596">
    <property type="taxonomic scope" value="Bacteria"/>
</dbReference>
<sequence>MPSFISKIYQWQGFSCAYRFSSQTGRSPILFIHPVGVGLSGQFWDRCVSYWQSQGATYSFYIPDLLGCGQSDLPHCAYYPEDWAAQLHFLVTSEIRQPVILVVQGALFPVAMELVHFDPQLVRALILSGPPAPALVSENTEPRWQKVRWNLFDSPLGRAFYLYARQKSFLRRFSINQLFAKGEDVDEEWLGMLAAGAADLESRHAVYSFLSGFWRRDYRQKMRDIRQPVLVVMGDQASSISRDGGAESPEERLEFYAKTFPNVQGEVIPGRNVLPYESTPAFVEACQAFLCAQAL</sequence>
<dbReference type="ESTHER" id="theeb-TLL2163">
    <property type="family name" value="6_AlphaBeta_hydrolase"/>
</dbReference>
<organism evidence="2 3">
    <name type="scientific">Thermosynechococcus vestitus (strain NIES-2133 / IAM M-273 / BP-1)</name>
    <dbReference type="NCBI Taxonomy" id="197221"/>
    <lineage>
        <taxon>Bacteria</taxon>
        <taxon>Bacillati</taxon>
        <taxon>Cyanobacteriota</taxon>
        <taxon>Cyanophyceae</taxon>
        <taxon>Acaryochloridales</taxon>
        <taxon>Thermosynechococcaceae</taxon>
        <taxon>Thermosynechococcus</taxon>
    </lineage>
</organism>
<dbReference type="EnsemblBacteria" id="BAC09715">
    <property type="protein sequence ID" value="BAC09715"/>
    <property type="gene ID" value="BAC09715"/>
</dbReference>
<keyword evidence="3" id="KW-1185">Reference proteome</keyword>
<reference evidence="2 3" key="1">
    <citation type="journal article" date="2002" name="DNA Res.">
        <title>Complete genome structure of the thermophilic cyanobacterium Thermosynechococcus elongatus BP-1.</title>
        <authorList>
            <person name="Nakamura Y."/>
            <person name="Kaneko T."/>
            <person name="Sato S."/>
            <person name="Ikeuchi M."/>
            <person name="Katoh H."/>
            <person name="Sasamoto S."/>
            <person name="Watanabe A."/>
            <person name="Iriguchi M."/>
            <person name="Kawashima K."/>
            <person name="Kimura T."/>
            <person name="Kishida Y."/>
            <person name="Kiyokawa C."/>
            <person name="Kohara M."/>
            <person name="Matsumoto M."/>
            <person name="Matsuno A."/>
            <person name="Nakazaki N."/>
            <person name="Shimpo S."/>
            <person name="Sugimoto M."/>
            <person name="Takeuchi C."/>
            <person name="Yamada M."/>
            <person name="Tabata S."/>
        </authorList>
    </citation>
    <scope>NUCLEOTIDE SEQUENCE [LARGE SCALE GENOMIC DNA]</scope>
    <source>
        <strain evidence="3">IAM M-273 / NIES-2133 / BP-1</strain>
    </source>
</reference>
<accession>Q8DGZ7</accession>
<dbReference type="AlphaFoldDB" id="Q8DGZ7"/>
<dbReference type="Gene3D" id="3.40.50.1820">
    <property type="entry name" value="alpha/beta hydrolase"/>
    <property type="match status" value="1"/>
</dbReference>
<dbReference type="SMR" id="Q8DGZ7"/>
<feature type="domain" description="AB hydrolase-1" evidence="1">
    <location>
        <begin position="29"/>
        <end position="283"/>
    </location>
</feature>
<dbReference type="SUPFAM" id="SSF53474">
    <property type="entry name" value="alpha/beta-Hydrolases"/>
    <property type="match status" value="1"/>
</dbReference>
<protein>
    <submittedName>
        <fullName evidence="2">Tll2163 protein</fullName>
    </submittedName>
</protein>
<dbReference type="InterPro" id="IPR000073">
    <property type="entry name" value="AB_hydrolase_1"/>
</dbReference>
<evidence type="ECO:0000313" key="3">
    <source>
        <dbReference type="Proteomes" id="UP000000440"/>
    </source>
</evidence>
<dbReference type="InterPro" id="IPR029058">
    <property type="entry name" value="AB_hydrolase_fold"/>
</dbReference>
<dbReference type="PATRIC" id="fig|197221.4.peg.2266"/>
<dbReference type="PANTHER" id="PTHR46438">
    <property type="entry name" value="ALPHA/BETA-HYDROLASES SUPERFAMILY PROTEIN"/>
    <property type="match status" value="1"/>
</dbReference>
<dbReference type="RefSeq" id="WP_011057997.1">
    <property type="nucleotide sequence ID" value="NC_004113.1"/>
</dbReference>
<proteinExistence type="predicted"/>
<dbReference type="PANTHER" id="PTHR46438:SF2">
    <property type="entry name" value="ALPHA_BETA-HYDROLASES SUPERFAMILY PROTEIN"/>
    <property type="match status" value="1"/>
</dbReference>
<dbReference type="STRING" id="197221.gene:10748774"/>
<evidence type="ECO:0000259" key="1">
    <source>
        <dbReference type="Pfam" id="PF12697"/>
    </source>
</evidence>
<gene>
    <name evidence="2" type="ordered locus">tll2163</name>
</gene>
<name>Q8DGZ7_THEVB</name>
<dbReference type="Pfam" id="PF12697">
    <property type="entry name" value="Abhydrolase_6"/>
    <property type="match status" value="1"/>
</dbReference>